<feature type="compositionally biased region" description="Acidic residues" evidence="1">
    <location>
        <begin position="85"/>
        <end position="99"/>
    </location>
</feature>
<organism evidence="2 3">
    <name type="scientific">Paenibacillus albicereus</name>
    <dbReference type="NCBI Taxonomy" id="2726185"/>
    <lineage>
        <taxon>Bacteria</taxon>
        <taxon>Bacillati</taxon>
        <taxon>Bacillota</taxon>
        <taxon>Bacilli</taxon>
        <taxon>Bacillales</taxon>
        <taxon>Paenibacillaceae</taxon>
        <taxon>Paenibacillus</taxon>
    </lineage>
</organism>
<name>A0A6H2GZS7_9BACL</name>
<sequence>MANVQFQAKFGKITLAGKNKVELELPESMAFTKIAEIASFKGHEIVVQFGNPQVEMLFDRGPGGALVAKIDGSGVVESAERADGGEGDGSEPEMELDFGSEEHGGESGDPALEDEQQEEEGGQETEDGDEGGEQAGEGEEEPGADVSKEEIEEFILTVKPTFQDIPFDFPAIIAKRQETNERWMDTAKSLHVTTGKLQASFGAYKKRVKKMIIEQRDDNGAA</sequence>
<keyword evidence="3" id="KW-1185">Reference proteome</keyword>
<dbReference type="RefSeq" id="WP_168908469.1">
    <property type="nucleotide sequence ID" value="NZ_CP051428.1"/>
</dbReference>
<protein>
    <submittedName>
        <fullName evidence="2">Uncharacterized protein</fullName>
    </submittedName>
</protein>
<evidence type="ECO:0000256" key="1">
    <source>
        <dbReference type="SAM" id="MobiDB-lite"/>
    </source>
</evidence>
<dbReference type="Proteomes" id="UP000502136">
    <property type="component" value="Chromosome"/>
</dbReference>
<reference evidence="2 3" key="1">
    <citation type="submission" date="2020-04" db="EMBL/GenBank/DDBJ databases">
        <title>Novel Paenibacillus strain UniB2 isolated from commercial digestive syrup.</title>
        <authorList>
            <person name="Thorat V."/>
            <person name="Kirdat K."/>
            <person name="Tiwarekar B."/>
            <person name="Yadav A."/>
        </authorList>
    </citation>
    <scope>NUCLEOTIDE SEQUENCE [LARGE SCALE GENOMIC DNA]</scope>
    <source>
        <strain evidence="2 3">UniB2</strain>
    </source>
</reference>
<evidence type="ECO:0000313" key="2">
    <source>
        <dbReference type="EMBL" id="QJC52920.1"/>
    </source>
</evidence>
<proteinExistence type="predicted"/>
<accession>A0A6H2GZS7</accession>
<dbReference type="KEGG" id="palr:HGI30_15990"/>
<feature type="compositionally biased region" description="Acidic residues" evidence="1">
    <location>
        <begin position="111"/>
        <end position="143"/>
    </location>
</feature>
<gene>
    <name evidence="2" type="ORF">HGI30_15990</name>
</gene>
<evidence type="ECO:0000313" key="3">
    <source>
        <dbReference type="Proteomes" id="UP000502136"/>
    </source>
</evidence>
<dbReference type="AlphaFoldDB" id="A0A6H2GZS7"/>
<feature type="region of interest" description="Disordered" evidence="1">
    <location>
        <begin position="77"/>
        <end position="150"/>
    </location>
</feature>
<dbReference type="EMBL" id="CP051428">
    <property type="protein sequence ID" value="QJC52920.1"/>
    <property type="molecule type" value="Genomic_DNA"/>
</dbReference>